<dbReference type="GO" id="GO:0006355">
    <property type="term" value="P:regulation of DNA-templated transcription"/>
    <property type="evidence" value="ECO:0007669"/>
    <property type="project" value="InterPro"/>
</dbReference>
<protein>
    <recommendedName>
        <fullName evidence="1">Stage 0 sporulation protein A homolog</fullName>
    </recommendedName>
</protein>
<dbReference type="GO" id="GO:0032993">
    <property type="term" value="C:protein-DNA complex"/>
    <property type="evidence" value="ECO:0007669"/>
    <property type="project" value="TreeGrafter"/>
</dbReference>
<keyword evidence="2 8" id="KW-0597">Phosphoprotein</keyword>
<keyword evidence="4" id="KW-0805">Transcription regulation</keyword>
<reference evidence="12" key="1">
    <citation type="submission" date="2019-11" db="EMBL/GenBank/DDBJ databases">
        <authorList>
            <person name="Feng L."/>
        </authorList>
    </citation>
    <scope>NUCLEOTIDE SEQUENCE</scope>
    <source>
        <strain evidence="12">BgluceraseaLFYP119</strain>
    </source>
</reference>
<evidence type="ECO:0000256" key="7">
    <source>
        <dbReference type="ARBA" id="ARBA00024867"/>
    </source>
</evidence>
<dbReference type="InterPro" id="IPR011006">
    <property type="entry name" value="CheY-like_superfamily"/>
</dbReference>
<evidence type="ECO:0000256" key="6">
    <source>
        <dbReference type="ARBA" id="ARBA00023163"/>
    </source>
</evidence>
<dbReference type="InterPro" id="IPR016032">
    <property type="entry name" value="Sig_transdc_resp-reg_C-effctor"/>
</dbReference>
<dbReference type="Pfam" id="PF00072">
    <property type="entry name" value="Response_reg"/>
    <property type="match status" value="1"/>
</dbReference>
<comment type="function">
    <text evidence="7">May play the central regulatory role in sporulation. It may be an element of the effector pathway responsible for the activation of sporulation genes in response to nutritional stress. Spo0A may act in concert with spo0H (a sigma factor) to control the expression of some genes that are critical to the sporulation process.</text>
</comment>
<feature type="DNA-binding region" description="OmpR/PhoB-type" evidence="9">
    <location>
        <begin position="124"/>
        <end position="219"/>
    </location>
</feature>
<dbReference type="Pfam" id="PF00486">
    <property type="entry name" value="Trans_reg_C"/>
    <property type="match status" value="1"/>
</dbReference>
<keyword evidence="3" id="KW-0902">Two-component regulatory system</keyword>
<dbReference type="SUPFAM" id="SSF52172">
    <property type="entry name" value="CheY-like"/>
    <property type="match status" value="1"/>
</dbReference>
<dbReference type="InterPro" id="IPR001867">
    <property type="entry name" value="OmpR/PhoB-type_DNA-bd"/>
</dbReference>
<dbReference type="PANTHER" id="PTHR48111">
    <property type="entry name" value="REGULATOR OF RPOS"/>
    <property type="match status" value="1"/>
</dbReference>
<feature type="modified residue" description="4-aspartylphosphate" evidence="8">
    <location>
        <position position="54"/>
    </location>
</feature>
<dbReference type="SUPFAM" id="SSF46894">
    <property type="entry name" value="C-terminal effector domain of the bipartite response regulators"/>
    <property type="match status" value="1"/>
</dbReference>
<name>A0A6N2VT11_9FIRM</name>
<feature type="domain" description="Response regulatory" evidence="10">
    <location>
        <begin position="4"/>
        <end position="117"/>
    </location>
</feature>
<dbReference type="Gene3D" id="1.10.10.10">
    <property type="entry name" value="Winged helix-like DNA-binding domain superfamily/Winged helix DNA-binding domain"/>
    <property type="match status" value="1"/>
</dbReference>
<dbReference type="InterPro" id="IPR036388">
    <property type="entry name" value="WH-like_DNA-bd_sf"/>
</dbReference>
<evidence type="ECO:0000256" key="9">
    <source>
        <dbReference type="PROSITE-ProRule" id="PRU01091"/>
    </source>
</evidence>
<accession>A0A6N2VT11</accession>
<dbReference type="CDD" id="cd00383">
    <property type="entry name" value="trans_reg_C"/>
    <property type="match status" value="1"/>
</dbReference>
<dbReference type="InterPro" id="IPR039420">
    <property type="entry name" value="WalR-like"/>
</dbReference>
<evidence type="ECO:0000259" key="10">
    <source>
        <dbReference type="PROSITE" id="PS50110"/>
    </source>
</evidence>
<evidence type="ECO:0000313" key="12">
    <source>
        <dbReference type="EMBL" id="VYT33424.1"/>
    </source>
</evidence>
<evidence type="ECO:0000256" key="5">
    <source>
        <dbReference type="ARBA" id="ARBA00023125"/>
    </source>
</evidence>
<dbReference type="AlphaFoldDB" id="A0A6N2VT11"/>
<evidence type="ECO:0000259" key="11">
    <source>
        <dbReference type="PROSITE" id="PS51755"/>
    </source>
</evidence>
<dbReference type="PANTHER" id="PTHR48111:SF1">
    <property type="entry name" value="TWO-COMPONENT RESPONSE REGULATOR ORR33"/>
    <property type="match status" value="1"/>
</dbReference>
<dbReference type="GO" id="GO:0005829">
    <property type="term" value="C:cytosol"/>
    <property type="evidence" value="ECO:0007669"/>
    <property type="project" value="TreeGrafter"/>
</dbReference>
<feature type="domain" description="OmpR/PhoB-type" evidence="11">
    <location>
        <begin position="124"/>
        <end position="219"/>
    </location>
</feature>
<gene>
    <name evidence="12" type="primary">srrA_2</name>
    <name evidence="12" type="ORF">BGLFYP119_00268</name>
</gene>
<dbReference type="PROSITE" id="PS50110">
    <property type="entry name" value="RESPONSE_REGULATORY"/>
    <property type="match status" value="1"/>
</dbReference>
<proteinExistence type="predicted"/>
<evidence type="ECO:0000256" key="2">
    <source>
        <dbReference type="ARBA" id="ARBA00022553"/>
    </source>
</evidence>
<dbReference type="GO" id="GO:0000976">
    <property type="term" value="F:transcription cis-regulatory region binding"/>
    <property type="evidence" value="ECO:0007669"/>
    <property type="project" value="TreeGrafter"/>
</dbReference>
<dbReference type="GO" id="GO:0000156">
    <property type="term" value="F:phosphorelay response regulator activity"/>
    <property type="evidence" value="ECO:0007669"/>
    <property type="project" value="TreeGrafter"/>
</dbReference>
<evidence type="ECO:0000256" key="8">
    <source>
        <dbReference type="PROSITE-ProRule" id="PRU00169"/>
    </source>
</evidence>
<sequence length="221" mass="25282">MGANILVIEDEEAINDLICMNLEVTGYQVTSFFDGEEVSKSLKENHGYDCALVDVMLPGKDGFSLLPRLKEYGIPVIFLTARGEVQNKVRGLKEGAEDYIVKPFEMLELLVRIEKVLERNGKNNHFIRIYDVEIDTEKRIVTKAGKEIYLKPMEYECLLMFARHKNKALTRGQILGALWGMEFEGETRTVDAHVGRIRKKLDWGNVIKTIPTIGYRLEVDE</sequence>
<dbReference type="SMART" id="SM00448">
    <property type="entry name" value="REC"/>
    <property type="match status" value="1"/>
</dbReference>
<dbReference type="InterPro" id="IPR001789">
    <property type="entry name" value="Sig_transdc_resp-reg_receiver"/>
</dbReference>
<organism evidence="12">
    <name type="scientific">Blautia glucerasea</name>
    <dbReference type="NCBI Taxonomy" id="536633"/>
    <lineage>
        <taxon>Bacteria</taxon>
        <taxon>Bacillati</taxon>
        <taxon>Bacillota</taxon>
        <taxon>Clostridia</taxon>
        <taxon>Lachnospirales</taxon>
        <taxon>Lachnospiraceae</taxon>
        <taxon>Blautia</taxon>
    </lineage>
</organism>
<dbReference type="SMART" id="SM00862">
    <property type="entry name" value="Trans_reg_C"/>
    <property type="match status" value="1"/>
</dbReference>
<evidence type="ECO:0000256" key="1">
    <source>
        <dbReference type="ARBA" id="ARBA00018672"/>
    </source>
</evidence>
<dbReference type="PROSITE" id="PS51755">
    <property type="entry name" value="OMPR_PHOB"/>
    <property type="match status" value="1"/>
</dbReference>
<dbReference type="EMBL" id="CACRST010000031">
    <property type="protein sequence ID" value="VYT33424.1"/>
    <property type="molecule type" value="Genomic_DNA"/>
</dbReference>
<evidence type="ECO:0000256" key="3">
    <source>
        <dbReference type="ARBA" id="ARBA00023012"/>
    </source>
</evidence>
<dbReference type="Gene3D" id="3.40.50.2300">
    <property type="match status" value="1"/>
</dbReference>
<keyword evidence="5 9" id="KW-0238">DNA-binding</keyword>
<keyword evidence="6" id="KW-0804">Transcription</keyword>
<evidence type="ECO:0000256" key="4">
    <source>
        <dbReference type="ARBA" id="ARBA00023015"/>
    </source>
</evidence>
<dbReference type="RefSeq" id="WP_156355505.1">
    <property type="nucleotide sequence ID" value="NZ_CACRST010000031.1"/>
</dbReference>